<dbReference type="Proteomes" id="UP000295807">
    <property type="component" value="Unassembled WGS sequence"/>
</dbReference>
<accession>A0A4R3KQH0</accession>
<name>A0A4R3KQH0_9SPHI</name>
<evidence type="ECO:0000313" key="3">
    <source>
        <dbReference type="EMBL" id="TCS86827.1"/>
    </source>
</evidence>
<evidence type="ECO:0000256" key="2">
    <source>
        <dbReference type="SAM" id="Phobius"/>
    </source>
</evidence>
<feature type="coiled-coil region" evidence="1">
    <location>
        <begin position="318"/>
        <end position="379"/>
    </location>
</feature>
<dbReference type="RefSeq" id="WP_132129389.1">
    <property type="nucleotide sequence ID" value="NZ_CP042432.1"/>
</dbReference>
<keyword evidence="2" id="KW-0812">Transmembrane</keyword>
<keyword evidence="1" id="KW-0175">Coiled coil</keyword>
<keyword evidence="4" id="KW-1185">Reference proteome</keyword>
<dbReference type="EMBL" id="SMAD01000006">
    <property type="protein sequence ID" value="TCS86827.1"/>
    <property type="molecule type" value="Genomic_DNA"/>
</dbReference>
<dbReference type="Pfam" id="PF14362">
    <property type="entry name" value="DUF4407"/>
    <property type="match status" value="1"/>
</dbReference>
<feature type="transmembrane region" description="Helical" evidence="2">
    <location>
        <begin position="29"/>
        <end position="55"/>
    </location>
</feature>
<dbReference type="AlphaFoldDB" id="A0A4R3KQH0"/>
<keyword evidence="2" id="KW-0472">Membrane</keyword>
<gene>
    <name evidence="3" type="ORF">EDD80_106138</name>
</gene>
<keyword evidence="2" id="KW-1133">Transmembrane helix</keyword>
<evidence type="ECO:0000256" key="1">
    <source>
        <dbReference type="SAM" id="Coils"/>
    </source>
</evidence>
<feature type="transmembrane region" description="Helical" evidence="2">
    <location>
        <begin position="100"/>
        <end position="118"/>
    </location>
</feature>
<reference evidence="3 4" key="1">
    <citation type="submission" date="2019-03" db="EMBL/GenBank/DDBJ databases">
        <title>Genomic Encyclopedia of Type Strains, Phase IV (KMG-IV): sequencing the most valuable type-strain genomes for metagenomic binning, comparative biology and taxonomic classification.</title>
        <authorList>
            <person name="Goeker M."/>
        </authorList>
    </citation>
    <scope>NUCLEOTIDE SEQUENCE [LARGE SCALE GENOMIC DNA]</scope>
    <source>
        <strain evidence="3 4">DSM 21100</strain>
    </source>
</reference>
<organism evidence="3 4">
    <name type="scientific">Anseongella ginsenosidimutans</name>
    <dbReference type="NCBI Taxonomy" id="496056"/>
    <lineage>
        <taxon>Bacteria</taxon>
        <taxon>Pseudomonadati</taxon>
        <taxon>Bacteroidota</taxon>
        <taxon>Sphingobacteriia</taxon>
        <taxon>Sphingobacteriales</taxon>
        <taxon>Sphingobacteriaceae</taxon>
        <taxon>Anseongella</taxon>
    </lineage>
</organism>
<evidence type="ECO:0000313" key="4">
    <source>
        <dbReference type="Proteomes" id="UP000295807"/>
    </source>
</evidence>
<sequence length="395" mass="44357">MKKISRFFWFCAGANIPLLDKHPTEHNKYFSIGATVVFTALFAALAGGYALYFVFSGSPGAVLLVIFFGILWGLAIFNLDCYIVSSISKQDTAWKQFLQASPRIILAVLIAIVIARPLELKIFDKEIRAELKEQFLADAKARIDTVNKSFDKKYALESGRAAALKAEGDSLYKEINELRYVLNQEFFGEKTSQTSGIQGYGPYSKKKEEVIRQKEERLAYLRNEYARADSFILVRKKADGLLDQVIPGEATLDSLASLAGFADRNSALSGISELSTGQNDKSTAGAVLFITLLFVAFECMPVFVKLISSKGPYDEEILTRETLRIRELEREREATERIKNRTQETYIDAEAGKQSSIIRSKAIAELELTETAIEAWKNKERKGIAENITDYIRMK</sequence>
<comment type="caution">
    <text evidence="3">The sequence shown here is derived from an EMBL/GenBank/DDBJ whole genome shotgun (WGS) entry which is preliminary data.</text>
</comment>
<dbReference type="OrthoDB" id="594406at2"/>
<dbReference type="InterPro" id="IPR025519">
    <property type="entry name" value="DUF4407"/>
</dbReference>
<feature type="transmembrane region" description="Helical" evidence="2">
    <location>
        <begin position="61"/>
        <end position="79"/>
    </location>
</feature>
<proteinExistence type="predicted"/>
<protein>
    <submittedName>
        <fullName evidence="3">Uncharacterized protein DUF4407</fullName>
    </submittedName>
</protein>